<dbReference type="PANTHER" id="PTHR44329">
    <property type="entry name" value="SERINE/THREONINE-PROTEIN KINASE TNNI3K-RELATED"/>
    <property type="match status" value="1"/>
</dbReference>
<proteinExistence type="predicted"/>
<comment type="caution">
    <text evidence="4">The sequence shown here is derived from an EMBL/GenBank/DDBJ whole genome shotgun (WGS) entry which is preliminary data.</text>
</comment>
<dbReference type="SMART" id="SM00671">
    <property type="entry name" value="SEL1"/>
    <property type="match status" value="2"/>
</dbReference>
<dbReference type="SUPFAM" id="SSF81901">
    <property type="entry name" value="HCP-like"/>
    <property type="match status" value="1"/>
</dbReference>
<dbReference type="GO" id="GO:0004672">
    <property type="term" value="F:protein kinase activity"/>
    <property type="evidence" value="ECO:0007669"/>
    <property type="project" value="InterPro"/>
</dbReference>
<feature type="domain" description="Protein kinase" evidence="3">
    <location>
        <begin position="228"/>
        <end position="493"/>
    </location>
</feature>
<dbReference type="InterPro" id="IPR054000">
    <property type="entry name" value="MLKL_N"/>
</dbReference>
<evidence type="ECO:0000259" key="3">
    <source>
        <dbReference type="PROSITE" id="PS50011"/>
    </source>
</evidence>
<keyword evidence="1" id="KW-0547">Nucleotide-binding</keyword>
<dbReference type="GO" id="GO:0097527">
    <property type="term" value="P:necroptotic signaling pathway"/>
    <property type="evidence" value="ECO:0007669"/>
    <property type="project" value="TreeGrafter"/>
</dbReference>
<evidence type="ECO:0000313" key="4">
    <source>
        <dbReference type="EMBL" id="KAF0535466.1"/>
    </source>
</evidence>
<name>A0A8H4AUZ5_GIGMA</name>
<dbReference type="InterPro" id="IPR051681">
    <property type="entry name" value="Ser/Thr_Kinases-Pseudokinases"/>
</dbReference>
<dbReference type="PROSITE" id="PS50011">
    <property type="entry name" value="PROTEIN_KINASE_DOM"/>
    <property type="match status" value="1"/>
</dbReference>
<dbReference type="EMBL" id="WTPW01000205">
    <property type="protein sequence ID" value="KAF0535466.1"/>
    <property type="molecule type" value="Genomic_DNA"/>
</dbReference>
<dbReference type="Gene3D" id="1.20.930.20">
    <property type="entry name" value="Adaptor protein Cbl, N-terminal domain"/>
    <property type="match status" value="1"/>
</dbReference>
<accession>A0A8H4AUZ5</accession>
<dbReference type="Gene3D" id="1.25.40.10">
    <property type="entry name" value="Tetratricopeptide repeat domain"/>
    <property type="match status" value="1"/>
</dbReference>
<dbReference type="InterPro" id="IPR011009">
    <property type="entry name" value="Kinase-like_dom_sf"/>
</dbReference>
<dbReference type="InterPro" id="IPR006597">
    <property type="entry name" value="Sel1-like"/>
</dbReference>
<dbReference type="InterPro" id="IPR008266">
    <property type="entry name" value="Tyr_kinase_AS"/>
</dbReference>
<dbReference type="PROSITE" id="PS00109">
    <property type="entry name" value="PROTEIN_KINASE_TYR"/>
    <property type="match status" value="1"/>
</dbReference>
<keyword evidence="4" id="KW-0418">Kinase</keyword>
<dbReference type="OrthoDB" id="2384430at2759"/>
<evidence type="ECO:0000256" key="1">
    <source>
        <dbReference type="ARBA" id="ARBA00022741"/>
    </source>
</evidence>
<dbReference type="AlphaFoldDB" id="A0A8H4AUZ5"/>
<protein>
    <submittedName>
        <fullName evidence="4">Kinase-like protein</fullName>
    </submittedName>
</protein>
<dbReference type="InterPro" id="IPR059179">
    <property type="entry name" value="MLKL-like_MCAfunc"/>
</dbReference>
<keyword evidence="2" id="KW-0067">ATP-binding</keyword>
<dbReference type="InterPro" id="IPR036537">
    <property type="entry name" value="Adaptor_Cbl_N_dom_sf"/>
</dbReference>
<dbReference type="Pfam" id="PF08238">
    <property type="entry name" value="Sel1"/>
    <property type="match status" value="2"/>
</dbReference>
<dbReference type="Pfam" id="PF22215">
    <property type="entry name" value="MLKL_N"/>
    <property type="match status" value="1"/>
</dbReference>
<dbReference type="Pfam" id="PF07714">
    <property type="entry name" value="PK_Tyr_Ser-Thr"/>
    <property type="match status" value="1"/>
</dbReference>
<reference evidence="4 5" key="1">
    <citation type="journal article" date="2019" name="Environ. Microbiol.">
        <title>At the nexus of three kingdoms: the genome of the mycorrhizal fungus Gigaspora margarita provides insights into plant, endobacterial and fungal interactions.</title>
        <authorList>
            <person name="Venice F."/>
            <person name="Ghignone S."/>
            <person name="Salvioli di Fossalunga A."/>
            <person name="Amselem J."/>
            <person name="Novero M."/>
            <person name="Xianan X."/>
            <person name="Sedzielewska Toro K."/>
            <person name="Morin E."/>
            <person name="Lipzen A."/>
            <person name="Grigoriev I.V."/>
            <person name="Henrissat B."/>
            <person name="Martin F.M."/>
            <person name="Bonfante P."/>
        </authorList>
    </citation>
    <scope>NUCLEOTIDE SEQUENCE [LARGE SCALE GENOMIC DNA]</scope>
    <source>
        <strain evidence="4 5">BEG34</strain>
    </source>
</reference>
<dbReference type="InterPro" id="IPR001245">
    <property type="entry name" value="Ser-Thr/Tyr_kinase_cat_dom"/>
</dbReference>
<dbReference type="PANTHER" id="PTHR44329:SF298">
    <property type="entry name" value="MIXED LINEAGE KINASE DOMAIN-LIKE PROTEIN"/>
    <property type="match status" value="1"/>
</dbReference>
<dbReference type="GO" id="GO:0005524">
    <property type="term" value="F:ATP binding"/>
    <property type="evidence" value="ECO:0007669"/>
    <property type="project" value="UniProtKB-KW"/>
</dbReference>
<evidence type="ECO:0000256" key="2">
    <source>
        <dbReference type="ARBA" id="ARBA00022840"/>
    </source>
</evidence>
<dbReference type="Proteomes" id="UP000439903">
    <property type="component" value="Unassembled WGS sequence"/>
</dbReference>
<dbReference type="CDD" id="cd21037">
    <property type="entry name" value="MLKL_NTD"/>
    <property type="match status" value="1"/>
</dbReference>
<dbReference type="Gene3D" id="1.10.510.10">
    <property type="entry name" value="Transferase(Phosphotransferase) domain 1"/>
    <property type="match status" value="1"/>
</dbReference>
<dbReference type="InterPro" id="IPR011990">
    <property type="entry name" value="TPR-like_helical_dom_sf"/>
</dbReference>
<evidence type="ECO:0000313" key="5">
    <source>
        <dbReference type="Proteomes" id="UP000439903"/>
    </source>
</evidence>
<dbReference type="InterPro" id="IPR000719">
    <property type="entry name" value="Prot_kinase_dom"/>
</dbReference>
<keyword evidence="4" id="KW-0808">Transferase</keyword>
<keyword evidence="5" id="KW-1185">Reference proteome</keyword>
<dbReference type="SUPFAM" id="SSF56112">
    <property type="entry name" value="Protein kinase-like (PK-like)"/>
    <property type="match status" value="1"/>
</dbReference>
<gene>
    <name evidence="4" type="ORF">F8M41_009588</name>
</gene>
<sequence length="708" mass="81597">MEKISLGIETASNTLSITSTFVRGAANVADVIALFVPLVNNITDAVKEILNLCETVEYNKRICGTLLERVLFAEAATKALMSRADYFEDKLNSTEFYKKFQKFTDVIEKIKIFVKEVSQITGLRKFFQASEIKSRFITLLEEFDSLMNLLQFSMVVRSSDISYVILKDLEELKHYMERIEGGLTKRIANETIFNPNLEDIAIMNIAWQNGTFPSNNNLFSSVMINPNLIIDNQNGRKSKEIVQAFYKNPTSGTESVALKLLTNSNATKGEKKKNIKSEILIFKRLKDCKHIIEFYGLVERDTGIYLVTQWANNGNLKKFYMEKNDVITFWNIKINIALDIARALTFLHSVSIYHHDLRSENVLITDRYTAKLANFTRSRCFSADTNPMERTLEKMRYIAPEKLENESQRYNIKCEIFSFGRLLWEIAECKEPFGECQDILKLKKLVLNKNTTLDFSCEIPKEWQEITNKAMQYNANLRPALSEIFNILFEISLKYNVDVCENIDDIPISSSTIIYNPNDLYETTCDDFSDLDIIDNHISLKNVLSVQDALIEHKKSNGNKKDVFEAFKVHAEHGNITAMYWYGYYLDKENNPFNSEETIEEKQYRFQKAAALFKETADEGLTDGQLRYGYCLWYGKGVPTNIHKAIKYFEMSAEGGNSMGMYTIGNLYYKGIEVDKDKKKGEKYLRHAALLNEEKALKMCKKERILLA</sequence>
<organism evidence="4 5">
    <name type="scientific">Gigaspora margarita</name>
    <dbReference type="NCBI Taxonomy" id="4874"/>
    <lineage>
        <taxon>Eukaryota</taxon>
        <taxon>Fungi</taxon>
        <taxon>Fungi incertae sedis</taxon>
        <taxon>Mucoromycota</taxon>
        <taxon>Glomeromycotina</taxon>
        <taxon>Glomeromycetes</taxon>
        <taxon>Diversisporales</taxon>
        <taxon>Gigasporaceae</taxon>
        <taxon>Gigaspora</taxon>
    </lineage>
</organism>
<dbReference type="GO" id="GO:0007166">
    <property type="term" value="P:cell surface receptor signaling pathway"/>
    <property type="evidence" value="ECO:0007669"/>
    <property type="project" value="InterPro"/>
</dbReference>